<keyword evidence="1" id="KW-0812">Transmembrane</keyword>
<dbReference type="Gene3D" id="2.40.128.20">
    <property type="match status" value="1"/>
</dbReference>
<proteinExistence type="predicted"/>
<keyword evidence="1" id="KW-0472">Membrane</keyword>
<feature type="transmembrane region" description="Helical" evidence="1">
    <location>
        <begin position="907"/>
        <end position="924"/>
    </location>
</feature>
<dbReference type="SUPFAM" id="SSF52777">
    <property type="entry name" value="CoA-dependent acyltransferases"/>
    <property type="match status" value="1"/>
</dbReference>
<dbReference type="PROSITE" id="PS00213">
    <property type="entry name" value="LIPOCALIN"/>
    <property type="match status" value="1"/>
</dbReference>
<dbReference type="Gene3D" id="3.30.559.10">
    <property type="entry name" value="Chloramphenicol acetyltransferase-like domain"/>
    <property type="match status" value="1"/>
</dbReference>
<dbReference type="EMBL" id="JALLBG020000226">
    <property type="protein sequence ID" value="KAL3758721.1"/>
    <property type="molecule type" value="Genomic_DNA"/>
</dbReference>
<feature type="transmembrane region" description="Helical" evidence="1">
    <location>
        <begin position="878"/>
        <end position="900"/>
    </location>
</feature>
<dbReference type="InterPro" id="IPR023213">
    <property type="entry name" value="CAT-like_dom_sf"/>
</dbReference>
<feature type="transmembrane region" description="Helical" evidence="1">
    <location>
        <begin position="804"/>
        <end position="823"/>
    </location>
</feature>
<comment type="caution">
    <text evidence="2">The sequence shown here is derived from an EMBL/GenBank/DDBJ whole genome shotgun (WGS) entry which is preliminary data.</text>
</comment>
<reference evidence="2 3" key="1">
    <citation type="submission" date="2024-10" db="EMBL/GenBank/DDBJ databases">
        <title>Updated reference genomes for cyclostephanoid diatoms.</title>
        <authorList>
            <person name="Roberts W.R."/>
            <person name="Alverson A.J."/>
        </authorList>
    </citation>
    <scope>NUCLEOTIDE SEQUENCE [LARGE SCALE GENOMIC DNA]</scope>
    <source>
        <strain evidence="2 3">AJA232-27</strain>
    </source>
</reference>
<dbReference type="InterPro" id="IPR022272">
    <property type="entry name" value="Lipocalin_CS"/>
</dbReference>
<keyword evidence="3" id="KW-1185">Reference proteome</keyword>
<dbReference type="PANTHER" id="PTHR28037">
    <property type="entry name" value="ALCOHOL O-ACETYLTRANSFERASE 1-RELATED"/>
    <property type="match status" value="1"/>
</dbReference>
<sequence length="1169" mass="127420">MPRSLRWIFGFGAAGSDDGQAQVGDLLKCDVSNDILQRGDDVATVKYDVRILTLQFLAGAFAHNMILNPTWSLILKLSSLWLHVPRCFSILLLHSLHAGGGGDALDLVQLGTWAGNRIHRHLGWAELESMAHCRQQLGMMDTTATRSNRRQSLGLCVLLARSIHVAAFTTPQPIFIRSSSSISPSIDTAANNGNGLFSTASDTITENAEDSATKSIAANNGYRTSNAASSTDQRRTLGSQELLMLPRQYRPKLDRGEAYFPSMSHVQVTTLSATPSIDALSQAIELAMDTHPLLRCHVEGDGEPSERIDLFQMVRKGEPNPCTFVAPDQKIFTSKDVLRVVDVNGLDTDALEKSWKANFVHDLDDGSWYEKSRNGPLWKLTLHRLAGDGGSTDGKSSNSPCALVFSSNHAISDQSSVNVLMDQLLADIVSIENDGSVSIMAVPQELPMALEDSVLGKNSRWSDVQTSGVSSGTIKYVADKAAEGFRNPVILPDSFTKAGGGDSIGGAVSTIMGKSAGGESDMVSERRTVLQTRSLSVEATSALLEACRANGVSISNALIAAMALTATDFIDSGDVKKGKKRNYKVLQSLDMRRFGAQLDKCETVACMAGSNDLMLGPLPDRSGESIRTAPDSAESQKLFWDLAKEGRDGTNRFVESDGPLHAVRVFDFAMTISDMNNLIDLTAKSKDSLGRAYGAGVTNNGVYERQKAVRRVNDKERGNIQPKHGQYEIQDVFFGTAHSRSGCLYQVSTITVNGSMKLTFHPASPIVSEETNAEFADAFVDLVEKVAKNSSRNFLSNLNIPTNLLTPAAAAFGAGGVAIHAGAWSEFLSNLAIMKDNVQNPQDFWDAFNFWVFFAVGHPLLQPILWISDVLHGSPGPIAFDLVPVSFLVANIVFIGAAVLSKEFRGALNVAALSAFLTYVGAGLDGQAGMGDYNLQLNDSYQGQVVKGCPAYDDVRQPSMDGFDLEKYQGKWYETKFHDWTQFKEVYDTSLDIKLTSDKKGWIDDFGVKGPAPDSAKLSWDKSPVANGAHYFMFGRVDENDPPGILREKGFGVEFPNYIVDVKKDPETGEYTEAIQFQCLERGGVRVFEGINFMSRKPVMTDEEMSAMHQRAKSAGMYPYGASEEQMHTVARRGENDPIIDNSWQQMWHSIGVDKLLELLAESIEDGGR</sequence>
<dbReference type="Proteomes" id="UP001530293">
    <property type="component" value="Unassembled WGS sequence"/>
</dbReference>
<dbReference type="Gene3D" id="3.30.559.30">
    <property type="entry name" value="Nonribosomal peptide synthetase, condensation domain"/>
    <property type="match status" value="1"/>
</dbReference>
<dbReference type="FunFam" id="2.40.128.20:FF:000054">
    <property type="entry name" value="Uncharacterized protein"/>
    <property type="match status" value="1"/>
</dbReference>
<keyword evidence="1" id="KW-1133">Transmembrane helix</keyword>
<dbReference type="AlphaFoldDB" id="A0ABD3M9S3"/>
<protein>
    <submittedName>
        <fullName evidence="2">Uncharacterized protein</fullName>
    </submittedName>
</protein>
<evidence type="ECO:0000313" key="3">
    <source>
        <dbReference type="Proteomes" id="UP001530293"/>
    </source>
</evidence>
<organism evidence="2 3">
    <name type="scientific">Discostella pseudostelligera</name>
    <dbReference type="NCBI Taxonomy" id="259834"/>
    <lineage>
        <taxon>Eukaryota</taxon>
        <taxon>Sar</taxon>
        <taxon>Stramenopiles</taxon>
        <taxon>Ochrophyta</taxon>
        <taxon>Bacillariophyta</taxon>
        <taxon>Coscinodiscophyceae</taxon>
        <taxon>Thalassiosirophycidae</taxon>
        <taxon>Stephanodiscales</taxon>
        <taxon>Stephanodiscaceae</taxon>
        <taxon>Discostella</taxon>
    </lineage>
</organism>
<evidence type="ECO:0000313" key="2">
    <source>
        <dbReference type="EMBL" id="KAL3758721.1"/>
    </source>
</evidence>
<evidence type="ECO:0000256" key="1">
    <source>
        <dbReference type="SAM" id="Phobius"/>
    </source>
</evidence>
<gene>
    <name evidence="2" type="ORF">ACHAWU_001448</name>
</gene>
<accession>A0ABD3M9S3</accession>
<dbReference type="SUPFAM" id="SSF50814">
    <property type="entry name" value="Lipocalins"/>
    <property type="match status" value="1"/>
</dbReference>
<name>A0ABD3M9S3_9STRA</name>
<dbReference type="InterPro" id="IPR052058">
    <property type="entry name" value="Alcohol_O-acetyltransferase"/>
</dbReference>
<feature type="transmembrane region" description="Helical" evidence="1">
    <location>
        <begin position="844"/>
        <end position="866"/>
    </location>
</feature>
<dbReference type="PANTHER" id="PTHR28037:SF1">
    <property type="entry name" value="ALCOHOL O-ACETYLTRANSFERASE 1-RELATED"/>
    <property type="match status" value="1"/>
</dbReference>
<dbReference type="InterPro" id="IPR012674">
    <property type="entry name" value="Calycin"/>
</dbReference>